<proteinExistence type="predicted"/>
<dbReference type="Gene3D" id="3.30.390.30">
    <property type="match status" value="1"/>
</dbReference>
<evidence type="ECO:0000313" key="7">
    <source>
        <dbReference type="Proteomes" id="UP001142610"/>
    </source>
</evidence>
<evidence type="ECO:0000256" key="3">
    <source>
        <dbReference type="ARBA" id="ARBA00022827"/>
    </source>
</evidence>
<dbReference type="AlphaFoldDB" id="A0A9X2RHD7"/>
<dbReference type="SUPFAM" id="SSF51905">
    <property type="entry name" value="FAD/NAD(P)-binding domain"/>
    <property type="match status" value="2"/>
</dbReference>
<dbReference type="Pfam" id="PF02852">
    <property type="entry name" value="Pyr_redox_dim"/>
    <property type="match status" value="1"/>
</dbReference>
<dbReference type="SUPFAM" id="SSF55424">
    <property type="entry name" value="FAD/NAD-linked reductases, dimerisation (C-terminal) domain"/>
    <property type="match status" value="1"/>
</dbReference>
<accession>A0A9X2RHD7</accession>
<dbReference type="GO" id="GO:0050660">
    <property type="term" value="F:flavin adenine dinucleotide binding"/>
    <property type="evidence" value="ECO:0007669"/>
    <property type="project" value="TreeGrafter"/>
</dbReference>
<dbReference type="NCBIfam" id="NF004939">
    <property type="entry name" value="PRK06292.1-1"/>
    <property type="match status" value="1"/>
</dbReference>
<dbReference type="GO" id="GO:0003955">
    <property type="term" value="F:NAD(P)H dehydrogenase (quinone) activity"/>
    <property type="evidence" value="ECO:0007669"/>
    <property type="project" value="TreeGrafter"/>
</dbReference>
<keyword evidence="2" id="KW-0285">Flavoprotein</keyword>
<dbReference type="EMBL" id="JANIBC010000002">
    <property type="protein sequence ID" value="MCQ8184830.1"/>
    <property type="molecule type" value="Genomic_DNA"/>
</dbReference>
<name>A0A9X2RHD7_9PROT</name>
<dbReference type="GO" id="GO:0004148">
    <property type="term" value="F:dihydrolipoyl dehydrogenase (NADH) activity"/>
    <property type="evidence" value="ECO:0007669"/>
    <property type="project" value="UniProtKB-EC"/>
</dbReference>
<dbReference type="EC" id="1.8.1.4" evidence="6"/>
<dbReference type="PRINTS" id="PR00411">
    <property type="entry name" value="PNDRDTASEI"/>
</dbReference>
<comment type="cofactor">
    <cofactor evidence="1">
        <name>FAD</name>
        <dbReference type="ChEBI" id="CHEBI:57692"/>
    </cofactor>
</comment>
<organism evidence="6 7">
    <name type="scientific">Parvularcula maris</name>
    <dbReference type="NCBI Taxonomy" id="2965077"/>
    <lineage>
        <taxon>Bacteria</taxon>
        <taxon>Pseudomonadati</taxon>
        <taxon>Pseudomonadota</taxon>
        <taxon>Alphaproteobacteria</taxon>
        <taxon>Parvularculales</taxon>
        <taxon>Parvularculaceae</taxon>
        <taxon>Parvularcula</taxon>
    </lineage>
</organism>
<dbReference type="PANTHER" id="PTHR43014">
    <property type="entry name" value="MERCURIC REDUCTASE"/>
    <property type="match status" value="1"/>
</dbReference>
<dbReference type="InterPro" id="IPR016156">
    <property type="entry name" value="FAD/NAD-linked_Rdtase_dimer_sf"/>
</dbReference>
<dbReference type="Proteomes" id="UP001142610">
    <property type="component" value="Unassembled WGS sequence"/>
</dbReference>
<dbReference type="InterPro" id="IPR004099">
    <property type="entry name" value="Pyr_nucl-diS_OxRdtase_dimer"/>
</dbReference>
<evidence type="ECO:0000256" key="1">
    <source>
        <dbReference type="ARBA" id="ARBA00001974"/>
    </source>
</evidence>
<sequence>MRTFDLAVIGAGTAGLAAYRAAREYTGSIVLIDKGPLGTTCARVGCMPSKLLIAAAKQARTMASAAKFGVRPGEVTVDAAKMFSRLRRLRDDFVESTLQSINEIPDEHWLCGAARFQSPGRLKVGNDVIEAERIVIATGSRPVVPDPIREGTGGRFALVEDIFELEELPKKMVVFGAGVIGAEIATALAHLGVEVHCYSKGGKVGFLSDEDVSDEALSIMSENLVIDADAEFGEMGWDGDVFRLELKTDGGTREERFDYVLVATGREAALDDLCLEESGCIISEKGVPEFCPVTRRCKGDEDMPVFIAGDADDGEMTIPVAERSGEAAGANAGAWPDMPGVKPQTPMRIAFTEPSMASVGKTFRELKDRRDLAIGCASFHDQGRAKIDDRALGLIRLYAEKPSGKLLGAEMIAPDAEHLGHLLAWGIEAGLGVKELSGYPIYHPVIEQGLMTALKDAASKL</sequence>
<comment type="caution">
    <text evidence="6">The sequence shown here is derived from an EMBL/GenBank/DDBJ whole genome shotgun (WGS) entry which is preliminary data.</text>
</comment>
<feature type="domain" description="Pyridine nucleotide-disulphide oxidoreductase dimerisation" evidence="4">
    <location>
        <begin position="349"/>
        <end position="452"/>
    </location>
</feature>
<dbReference type="Pfam" id="PF07992">
    <property type="entry name" value="Pyr_redox_2"/>
    <property type="match status" value="1"/>
</dbReference>
<dbReference type="PRINTS" id="PR00368">
    <property type="entry name" value="FADPNR"/>
</dbReference>
<dbReference type="Gene3D" id="3.50.50.60">
    <property type="entry name" value="FAD/NAD(P)-binding domain"/>
    <property type="match status" value="2"/>
</dbReference>
<dbReference type="RefSeq" id="WP_256618679.1">
    <property type="nucleotide sequence ID" value="NZ_JANIBC010000002.1"/>
</dbReference>
<gene>
    <name evidence="6" type="ORF">NOG11_05450</name>
</gene>
<evidence type="ECO:0000313" key="6">
    <source>
        <dbReference type="EMBL" id="MCQ8184830.1"/>
    </source>
</evidence>
<reference evidence="6" key="1">
    <citation type="submission" date="2022-07" db="EMBL/GenBank/DDBJ databases">
        <title>Parvularcula maris sp. nov., an algicidal bacterium isolated from seawater.</title>
        <authorList>
            <person name="Li F."/>
        </authorList>
    </citation>
    <scope>NUCLEOTIDE SEQUENCE</scope>
    <source>
        <strain evidence="6">BGMRC 0090</strain>
    </source>
</reference>
<evidence type="ECO:0000259" key="5">
    <source>
        <dbReference type="Pfam" id="PF07992"/>
    </source>
</evidence>
<keyword evidence="7" id="KW-1185">Reference proteome</keyword>
<dbReference type="PANTHER" id="PTHR43014:SF4">
    <property type="entry name" value="PYRIDINE NUCLEOTIDE-DISULFIDE OXIDOREDUCTASE RCLA-RELATED"/>
    <property type="match status" value="1"/>
</dbReference>
<dbReference type="InterPro" id="IPR023753">
    <property type="entry name" value="FAD/NAD-binding_dom"/>
</dbReference>
<feature type="domain" description="FAD/NAD(P)-binding" evidence="5">
    <location>
        <begin position="4"/>
        <end position="325"/>
    </location>
</feature>
<evidence type="ECO:0000256" key="2">
    <source>
        <dbReference type="ARBA" id="ARBA00022630"/>
    </source>
</evidence>
<dbReference type="InterPro" id="IPR036188">
    <property type="entry name" value="FAD/NAD-bd_sf"/>
</dbReference>
<evidence type="ECO:0000259" key="4">
    <source>
        <dbReference type="Pfam" id="PF02852"/>
    </source>
</evidence>
<keyword evidence="3" id="KW-0274">FAD</keyword>
<keyword evidence="6" id="KW-0560">Oxidoreductase</keyword>
<protein>
    <submittedName>
        <fullName evidence="6">Dihydrolipoyl dehydrogenase</fullName>
        <ecNumber evidence="6">1.8.1.4</ecNumber>
    </submittedName>
</protein>